<dbReference type="Proteomes" id="UP000183971">
    <property type="component" value="Unassembled WGS sequence"/>
</dbReference>
<dbReference type="VEuPathDB" id="FungiDB:FPRO_06267"/>
<evidence type="ECO:0000313" key="2">
    <source>
        <dbReference type="EMBL" id="CZR38542.1"/>
    </source>
</evidence>
<dbReference type="EMBL" id="FJOF01000003">
    <property type="protein sequence ID" value="CZR38542.1"/>
    <property type="molecule type" value="Genomic_DNA"/>
</dbReference>
<name>A0A1L7VE64_FUSPR</name>
<keyword evidence="3" id="KW-1185">Reference proteome</keyword>
<dbReference type="RefSeq" id="XP_031079135.1">
    <property type="nucleotide sequence ID" value="XM_031228838.1"/>
</dbReference>
<dbReference type="AlphaFoldDB" id="A0A1L7VE64"/>
<feature type="region of interest" description="Disordered" evidence="1">
    <location>
        <begin position="124"/>
        <end position="144"/>
    </location>
</feature>
<protein>
    <submittedName>
        <fullName evidence="2">Uncharacterized protein</fullName>
    </submittedName>
</protein>
<gene>
    <name evidence="2" type="ORF">FPRO_06267</name>
</gene>
<comment type="caution">
    <text evidence="2">The sequence shown here is derived from an EMBL/GenBank/DDBJ whole genome shotgun (WGS) entry which is preliminary data.</text>
</comment>
<evidence type="ECO:0000256" key="1">
    <source>
        <dbReference type="SAM" id="MobiDB-lite"/>
    </source>
</evidence>
<sequence>MARYLSSTYLGRSPGSSQSRCYTKVLQNSLTTHVEPSLNNLKASYEIYKSDIYRSAYMVPLHEDIFASCDHDPEPESGPFEEIFDFFCTPVKLGRRCFRCRLKLASGEETKESTKSALELVVTSQGAQGAQRNNESDDTILEPIPKPTKAKMKRYGHKKLHRMEKFRAPSHGPVSSLNYEIAHRLPPRIEPRAFILLPTRHTFTMVQ</sequence>
<proteinExistence type="predicted"/>
<reference evidence="3" key="1">
    <citation type="journal article" date="2016" name="Genome Biol. Evol.">
        <title>Comparative 'omics' of the Fusarium fujikuroi species complex highlights differences in genetic potential and metabolite synthesis.</title>
        <authorList>
            <person name="Niehaus E.-M."/>
            <person name="Muensterkoetter M."/>
            <person name="Proctor R.H."/>
            <person name="Brown D.W."/>
            <person name="Sharon A."/>
            <person name="Idan Y."/>
            <person name="Oren-Young L."/>
            <person name="Sieber C.M."/>
            <person name="Novak O."/>
            <person name="Pencik A."/>
            <person name="Tarkowska D."/>
            <person name="Hromadova K."/>
            <person name="Freeman S."/>
            <person name="Maymon M."/>
            <person name="Elazar M."/>
            <person name="Youssef S.A."/>
            <person name="El-Shabrawy E.S.M."/>
            <person name="Shalaby A.B.A."/>
            <person name="Houterman P."/>
            <person name="Brock N.L."/>
            <person name="Burkhardt I."/>
            <person name="Tsavkelova E.A."/>
            <person name="Dickschat J.S."/>
            <person name="Galuszka P."/>
            <person name="Gueldener U."/>
            <person name="Tudzynski B."/>
        </authorList>
    </citation>
    <scope>NUCLEOTIDE SEQUENCE [LARGE SCALE GENOMIC DNA]</scope>
    <source>
        <strain evidence="3">ET1</strain>
    </source>
</reference>
<evidence type="ECO:0000313" key="3">
    <source>
        <dbReference type="Proteomes" id="UP000183971"/>
    </source>
</evidence>
<organism evidence="2 3">
    <name type="scientific">Fusarium proliferatum (strain ET1)</name>
    <name type="common">Orchid endophyte fungus</name>
    <dbReference type="NCBI Taxonomy" id="1227346"/>
    <lineage>
        <taxon>Eukaryota</taxon>
        <taxon>Fungi</taxon>
        <taxon>Dikarya</taxon>
        <taxon>Ascomycota</taxon>
        <taxon>Pezizomycotina</taxon>
        <taxon>Sordariomycetes</taxon>
        <taxon>Hypocreomycetidae</taxon>
        <taxon>Hypocreales</taxon>
        <taxon>Nectriaceae</taxon>
        <taxon>Fusarium</taxon>
        <taxon>Fusarium fujikuroi species complex</taxon>
    </lineage>
</organism>
<accession>A0A1L7VE64</accession>
<dbReference type="GeneID" id="42051146"/>
<feature type="compositionally biased region" description="Polar residues" evidence="1">
    <location>
        <begin position="124"/>
        <end position="133"/>
    </location>
</feature>